<accession>A0ABN3GXP2</accession>
<dbReference type="RefSeq" id="WP_344615926.1">
    <property type="nucleotide sequence ID" value="NZ_BAAARV010000058.1"/>
</dbReference>
<evidence type="ECO:0000256" key="2">
    <source>
        <dbReference type="SAM" id="Phobius"/>
    </source>
</evidence>
<reference evidence="3 4" key="1">
    <citation type="journal article" date="2019" name="Int. J. Syst. Evol. Microbiol.">
        <title>The Global Catalogue of Microorganisms (GCM) 10K type strain sequencing project: providing services to taxonomists for standard genome sequencing and annotation.</title>
        <authorList>
            <consortium name="The Broad Institute Genomics Platform"/>
            <consortium name="The Broad Institute Genome Sequencing Center for Infectious Disease"/>
            <person name="Wu L."/>
            <person name="Ma J."/>
        </authorList>
    </citation>
    <scope>NUCLEOTIDE SEQUENCE [LARGE SCALE GENOMIC DNA]</scope>
    <source>
        <strain evidence="3 4">JCM 3272</strain>
    </source>
</reference>
<keyword evidence="2" id="KW-1133">Transmembrane helix</keyword>
<name>A0ABN3GXP2_9ACTN</name>
<dbReference type="Proteomes" id="UP001501444">
    <property type="component" value="Unassembled WGS sequence"/>
</dbReference>
<evidence type="ECO:0008006" key="5">
    <source>
        <dbReference type="Google" id="ProtNLM"/>
    </source>
</evidence>
<sequence>MPDFDHDDQLLTNAFAGFRDEVTPYVKPAGTAAARATVQHRHKVRAVAASGLAALAIAVPVVAYAAGGAKSNGPPAVPADSPSVVVTTTSPAAPSPDASTTPAAPDGRITKADLGNATFNIPAWPKGFDDGCAKGSVKFASGKASTDSSTRIQGDPVYIDVDHDGAQETVVIVSCSPQGTDYKVLALDRDAQGKIVTLGQVVGSAGSEGQEGKDIETIWGVEAGDNGQVRVDVGEYRPCCDMTQSSQHQWRMYGWNGSAFTQTGGPTAFGPNPNVTDLTVSAEKLTMVATGATAWEGTFKLTIHNAGQFATPGKVEINLIINQTWTVLSTTDCKVQTGNTACQVSSIPAGGSKVVTIKLSAQTQPQLSECTVYVYAVNDQHGVYRSLKDPASTKVQVVQA</sequence>
<organism evidence="3 4">
    <name type="scientific">Dactylosporangium salmoneum</name>
    <dbReference type="NCBI Taxonomy" id="53361"/>
    <lineage>
        <taxon>Bacteria</taxon>
        <taxon>Bacillati</taxon>
        <taxon>Actinomycetota</taxon>
        <taxon>Actinomycetes</taxon>
        <taxon>Micromonosporales</taxon>
        <taxon>Micromonosporaceae</taxon>
        <taxon>Dactylosporangium</taxon>
    </lineage>
</organism>
<protein>
    <recommendedName>
        <fullName evidence="5">DUF11 domain-containing protein</fullName>
    </recommendedName>
</protein>
<keyword evidence="2" id="KW-0812">Transmembrane</keyword>
<keyword evidence="4" id="KW-1185">Reference proteome</keyword>
<proteinExistence type="predicted"/>
<keyword evidence="2" id="KW-0472">Membrane</keyword>
<comment type="caution">
    <text evidence="3">The sequence shown here is derived from an EMBL/GenBank/DDBJ whole genome shotgun (WGS) entry which is preliminary data.</text>
</comment>
<dbReference type="EMBL" id="BAAARV010000058">
    <property type="protein sequence ID" value="GAA2363361.1"/>
    <property type="molecule type" value="Genomic_DNA"/>
</dbReference>
<gene>
    <name evidence="3" type="ORF">GCM10010170_060190</name>
</gene>
<evidence type="ECO:0000256" key="1">
    <source>
        <dbReference type="SAM" id="MobiDB-lite"/>
    </source>
</evidence>
<feature type="region of interest" description="Disordered" evidence="1">
    <location>
        <begin position="69"/>
        <end position="109"/>
    </location>
</feature>
<feature type="compositionally biased region" description="Low complexity" evidence="1">
    <location>
        <begin position="78"/>
        <end position="106"/>
    </location>
</feature>
<feature type="transmembrane region" description="Helical" evidence="2">
    <location>
        <begin position="44"/>
        <end position="66"/>
    </location>
</feature>
<evidence type="ECO:0000313" key="3">
    <source>
        <dbReference type="EMBL" id="GAA2363361.1"/>
    </source>
</evidence>
<evidence type="ECO:0000313" key="4">
    <source>
        <dbReference type="Proteomes" id="UP001501444"/>
    </source>
</evidence>